<dbReference type="Proteomes" id="UP000176631">
    <property type="component" value="Unassembled WGS sequence"/>
</dbReference>
<evidence type="ECO:0000313" key="2">
    <source>
        <dbReference type="Proteomes" id="UP000176631"/>
    </source>
</evidence>
<reference evidence="1 2" key="1">
    <citation type="journal article" date="2016" name="Nat. Commun.">
        <title>Thousands of microbial genomes shed light on interconnected biogeochemical processes in an aquifer system.</title>
        <authorList>
            <person name="Anantharaman K."/>
            <person name="Brown C.T."/>
            <person name="Hug L.A."/>
            <person name="Sharon I."/>
            <person name="Castelle C.J."/>
            <person name="Probst A.J."/>
            <person name="Thomas B.C."/>
            <person name="Singh A."/>
            <person name="Wilkins M.J."/>
            <person name="Karaoz U."/>
            <person name="Brodie E.L."/>
            <person name="Williams K.H."/>
            <person name="Hubbard S.S."/>
            <person name="Banfield J.F."/>
        </authorList>
    </citation>
    <scope>NUCLEOTIDE SEQUENCE [LARGE SCALE GENOMIC DNA]</scope>
</reference>
<protein>
    <submittedName>
        <fullName evidence="1">Uncharacterized protein</fullName>
    </submittedName>
</protein>
<dbReference type="AlphaFoldDB" id="A0A1G1W5W6"/>
<proteinExistence type="predicted"/>
<comment type="caution">
    <text evidence="1">The sequence shown here is derived from an EMBL/GenBank/DDBJ whole genome shotgun (WGS) entry which is preliminary data.</text>
</comment>
<accession>A0A1G1W5W6</accession>
<gene>
    <name evidence="1" type="ORF">A2172_03545</name>
</gene>
<name>A0A1G1W5W6_9BACT</name>
<organism evidence="1 2">
    <name type="scientific">Candidatus Woykebacteria bacterium RBG_13_40_15</name>
    <dbReference type="NCBI Taxonomy" id="1802593"/>
    <lineage>
        <taxon>Bacteria</taxon>
        <taxon>Candidatus Woykeibacteriota</taxon>
    </lineage>
</organism>
<evidence type="ECO:0000313" key="1">
    <source>
        <dbReference type="EMBL" id="OGY22980.1"/>
    </source>
</evidence>
<dbReference type="STRING" id="1802593.A2172_03545"/>
<dbReference type="EMBL" id="MHCP01000030">
    <property type="protein sequence ID" value="OGY22980.1"/>
    <property type="molecule type" value="Genomic_DNA"/>
</dbReference>
<sequence length="305" mass="33745">MDLRFWQKKESKQFKVLAAGFQKRRSALLAEFKEKHEDVVSWAARRKINVNDVVSKGARTLAASFAAGAVLVSSGAAQISHAPAVKELHRELLEGNLPAFLSAKKDTSDRVKKILNTTRMSDENVLTEKLSKELNIKIVSELQGIRLNKTSGIIGYESHLTRYPGDNILTHFETSGDYKRYSHASMAGGPGAWGYIVPSRQALTEKDIERERYYLVAQTWLSPNWGSAATKEWFRHRKMIVINPQNGKAVVGVLEDAGPETGTGRAFGGSPEVMEELGLRGGGINVLMYFVDDPADQVPLGRYGL</sequence>